<gene>
    <name evidence="6" type="ORF">TBRA_LOCUS2127</name>
</gene>
<feature type="repeat" description="ANK" evidence="3">
    <location>
        <begin position="338"/>
        <end position="370"/>
    </location>
</feature>
<dbReference type="OrthoDB" id="6362414at2759"/>
<feature type="repeat" description="ANK" evidence="3">
    <location>
        <begin position="264"/>
        <end position="296"/>
    </location>
</feature>
<dbReference type="Gene3D" id="1.25.40.20">
    <property type="entry name" value="Ankyrin repeat-containing domain"/>
    <property type="match status" value="4"/>
</dbReference>
<evidence type="ECO:0000256" key="3">
    <source>
        <dbReference type="PROSITE-ProRule" id="PRU00023"/>
    </source>
</evidence>
<sequence>MSTSKHISDKNDVPVGHNQDKLVKLRSMREKVNEKIERERQEFIRELEELICDWKDQLPDLRDTFGREEVDQLLYVCATSVISYHGRETERFVDFVIRTGYKDKPEIDEITGKPLSRRTTPVHWAARLKHNLKLVGQFFEIYNRFDVNYIDELGVSHFHIACENGLYDVVKKFLELGQDPNCLPRESNASSVDPPLHLALKYRHKAIIELLLRNGANPNLVNKEGLTLLQIISMQDIPEDVARIIFEMTHDKYLPVRVDVGHDSGNTPLHVALKRNKKELAALLLRNGANPSLANEEGCFPLHLICMGSGDDDDLAKILFEVSDEVDRPVQVDVQSHSGWTPLLWTVRGRRKKLFEILLRRGADPNVANANGLTPLHLICNRWYDGNDDDSQWAKMLFEISNENHMSVQVDARDSRGDAPLHEALFNGQASMTELLLRKGADPNVANANGLTPLHVICQKVHSGDLLAELFFKICDERHLQVQVNAVDESGRTPLQLAVAYFLPDAVDLLLDRGADLSSFVFPPSNHIVLTNFAWFHTDESCFNLTSASRALIVIENLEIRGYDLDRSGAITIMNFFDKNRLFEKSPNLEQRWYEHELFAIDAKKEMIKPNLSLNDLIQLRPEKARKLLSYQDFYEFGRSHQSIKFSKRHWQVCAVHLCEMMSRGFFRRWALESFSELTQYRLPILCCRMIIEQLSNKNLYHICLATTIQSSSRSRVCMRAPTFSLCRRSSRAVEASLEYLACDSPRLFVRQYRASSEKLMNEVMPLQDELDEKIFIDFECEDVKPELPSSSTSLCKTDAIKTMSNDKVDVYGGAGGWYDLDYELEYHRKASESAQNSIDIPKFVNHSNITLHLLKLKKIRETIVRVFGQDRGDLIRQLGRLIEKWQGQYPDLKKLLRREEIDWLLVQCVDSKMEYELVSVASSVLKFVVESGYKDELRLDEGSGEPLLRRRTPVHLVSHFASHFLPHLFKIYDRFDVNYIDEDGLTHFHVACEHGFEDVVVKFLELGQVDPNCLVEKTGDSPLHLSVKCQKKVTRLLLGRGANPNSVNAKGETPLHNASKGREHEHELAKMLFELSHVRYRPVLIDARDHEGNTPLHWALLRGCKSLAKFLLRNGAGLNLANNEGDTNLHLALRAHGYDPKEVLESLLRRGADPTLANEKGETPLHVVCQQVNSCNFLAEVFFKLCDEQRRVVRVDARDKLGRTPLQWAVASILVDAVDLLLDRGADMSRFVFPSDDYFGEGMKYWKNDFMEYSGLLRRASAALIIVERLEKRGYRLVRSDATTIMKFFDQHKMFEKSPDIERCWHEDENFANVIKRIWIKRGLSFHDLILSQPEEAKKLFTLKDYYDFAHNRETWMYAYWHIEACALRLCEMLVSREFFLRWALDSFMELTRYRLPILCCELIIEELTNQDLCYICLAAARPSRKDSEANAKHNESADARRRRITASSIRLLSTHMWRSSSSSSLILLGQHQQQQDGINPRCHIASILTLGFPRGGGGGARYTLRTTIAHVNPDALRNDLFRCATCAHGEQQQQLRASSSTASSSSSCKKSKLSSEKERDCRAIVPRMKEHIQRSPRSLSRPTSESHLNGCCIQLLPCVKLKLSRAYIHTHTQFELLRVCIYCTRYVRVSATIRTKASRMDPIVSAPPQARADKSLEILQVCQFRGYIYADELHSLLRSFFFEPEYIQEQKIYRYKVPRHLMLAVLYIEVRAQCKQTTALIYTDSMRSLFLHPQQQWHVVCLRIHL</sequence>
<dbReference type="PRINTS" id="PR01415">
    <property type="entry name" value="ANKYRIN"/>
</dbReference>
<protein>
    <submittedName>
        <fullName evidence="6">Uncharacterized protein</fullName>
    </submittedName>
</protein>
<feature type="repeat" description="ANK" evidence="3">
    <location>
        <begin position="1092"/>
        <end position="1124"/>
    </location>
</feature>
<feature type="repeat" description="ANK" evidence="3">
    <location>
        <begin position="1202"/>
        <end position="1230"/>
    </location>
</feature>
<dbReference type="PANTHER" id="PTHR24198:SF165">
    <property type="entry name" value="ANKYRIN REPEAT-CONTAINING PROTEIN-RELATED"/>
    <property type="match status" value="1"/>
</dbReference>
<dbReference type="PANTHER" id="PTHR24198">
    <property type="entry name" value="ANKYRIN REPEAT AND PROTEIN KINASE DOMAIN-CONTAINING PROTEIN"/>
    <property type="match status" value="1"/>
</dbReference>
<dbReference type="InterPro" id="IPR036770">
    <property type="entry name" value="Ankyrin_rpt-contain_sf"/>
</dbReference>
<keyword evidence="1" id="KW-0677">Repeat</keyword>
<proteinExistence type="predicted"/>
<feature type="repeat" description="ANK" evidence="3">
    <location>
        <begin position="490"/>
        <end position="518"/>
    </location>
</feature>
<evidence type="ECO:0000256" key="2">
    <source>
        <dbReference type="ARBA" id="ARBA00023043"/>
    </source>
</evidence>
<feature type="repeat" description="ANK" evidence="3">
    <location>
        <begin position="1125"/>
        <end position="1160"/>
    </location>
</feature>
<keyword evidence="7" id="KW-1185">Reference proteome</keyword>
<dbReference type="InterPro" id="IPR002110">
    <property type="entry name" value="Ankyrin_rpt"/>
</dbReference>
<evidence type="ECO:0000256" key="4">
    <source>
        <dbReference type="SAM" id="Coils"/>
    </source>
</evidence>
<feature type="compositionally biased region" description="Low complexity" evidence="5">
    <location>
        <begin position="1540"/>
        <end position="1550"/>
    </location>
</feature>
<feature type="repeat" description="ANK" evidence="3">
    <location>
        <begin position="191"/>
        <end position="223"/>
    </location>
</feature>
<reference evidence="6 7" key="1">
    <citation type="submission" date="2020-02" db="EMBL/GenBank/DDBJ databases">
        <authorList>
            <person name="Ferguson B K."/>
        </authorList>
    </citation>
    <scope>NUCLEOTIDE SEQUENCE [LARGE SCALE GENOMIC DNA]</scope>
</reference>
<evidence type="ECO:0000313" key="7">
    <source>
        <dbReference type="Proteomes" id="UP000479190"/>
    </source>
</evidence>
<name>A0A6H5I2Q9_9HYME</name>
<organism evidence="6 7">
    <name type="scientific">Trichogramma brassicae</name>
    <dbReference type="NCBI Taxonomy" id="86971"/>
    <lineage>
        <taxon>Eukaryota</taxon>
        <taxon>Metazoa</taxon>
        <taxon>Ecdysozoa</taxon>
        <taxon>Arthropoda</taxon>
        <taxon>Hexapoda</taxon>
        <taxon>Insecta</taxon>
        <taxon>Pterygota</taxon>
        <taxon>Neoptera</taxon>
        <taxon>Endopterygota</taxon>
        <taxon>Hymenoptera</taxon>
        <taxon>Apocrita</taxon>
        <taxon>Proctotrupomorpha</taxon>
        <taxon>Chalcidoidea</taxon>
        <taxon>Trichogrammatidae</taxon>
        <taxon>Trichogramma</taxon>
    </lineage>
</organism>
<dbReference type="Pfam" id="PF12796">
    <property type="entry name" value="Ank_2"/>
    <property type="match status" value="4"/>
</dbReference>
<feature type="repeat" description="ANK" evidence="3">
    <location>
        <begin position="416"/>
        <end position="448"/>
    </location>
</feature>
<keyword evidence="4" id="KW-0175">Coiled coil</keyword>
<accession>A0A6H5I2Q9</accession>
<dbReference type="PROSITE" id="PS50088">
    <property type="entry name" value="ANK_REPEAT"/>
    <property type="match status" value="8"/>
</dbReference>
<feature type="region of interest" description="Disordered" evidence="5">
    <location>
        <begin position="1536"/>
        <end position="1562"/>
    </location>
</feature>
<evidence type="ECO:0000313" key="6">
    <source>
        <dbReference type="EMBL" id="CAB0030111.1"/>
    </source>
</evidence>
<feature type="coiled-coil region" evidence="4">
    <location>
        <begin position="22"/>
        <end position="53"/>
    </location>
</feature>
<evidence type="ECO:0000256" key="1">
    <source>
        <dbReference type="ARBA" id="ARBA00022737"/>
    </source>
</evidence>
<keyword evidence="2 3" id="KW-0040">ANK repeat</keyword>
<dbReference type="SMART" id="SM00248">
    <property type="entry name" value="ANK"/>
    <property type="match status" value="15"/>
</dbReference>
<dbReference type="Pfam" id="PF00023">
    <property type="entry name" value="Ank"/>
    <property type="match status" value="1"/>
</dbReference>
<dbReference type="Proteomes" id="UP000479190">
    <property type="component" value="Unassembled WGS sequence"/>
</dbReference>
<dbReference type="PROSITE" id="PS50297">
    <property type="entry name" value="ANK_REP_REGION"/>
    <property type="match status" value="8"/>
</dbReference>
<dbReference type="SUPFAM" id="SSF48403">
    <property type="entry name" value="Ankyrin repeat"/>
    <property type="match status" value="3"/>
</dbReference>
<evidence type="ECO:0000256" key="5">
    <source>
        <dbReference type="SAM" id="MobiDB-lite"/>
    </source>
</evidence>
<dbReference type="EMBL" id="CADCXV010000424">
    <property type="protein sequence ID" value="CAB0030111.1"/>
    <property type="molecule type" value="Genomic_DNA"/>
</dbReference>